<sequence>MEHPMGSLAPITDEIVCQVLLYMSSLMLCYVIYNGRQAHMFPRKIPNCRNHSARGPSVGLEDPSQSSSTSHRSSASQHREIHPHAILQTLICLIICSQHRHYTKVLHRLLSAFQYPSQPNAFSGKDLRLKIFLDFLQPRLFASDSLLTLTQYGSRHLTDTAPYSLNTKIPLFQTLGKHQNKHRAKVAERSKALLSGNLIPSFTTW</sequence>
<feature type="transmembrane region" description="Helical" evidence="2">
    <location>
        <begin position="15"/>
        <end position="33"/>
    </location>
</feature>
<evidence type="ECO:0000256" key="2">
    <source>
        <dbReference type="SAM" id="Phobius"/>
    </source>
</evidence>
<reference evidence="3" key="1">
    <citation type="journal article" date="2023" name="Mol. Phylogenet. Evol.">
        <title>Genome-scale phylogeny and comparative genomics of the fungal order Sordariales.</title>
        <authorList>
            <person name="Hensen N."/>
            <person name="Bonometti L."/>
            <person name="Westerberg I."/>
            <person name="Brannstrom I.O."/>
            <person name="Guillou S."/>
            <person name="Cros-Aarteil S."/>
            <person name="Calhoun S."/>
            <person name="Haridas S."/>
            <person name="Kuo A."/>
            <person name="Mondo S."/>
            <person name="Pangilinan J."/>
            <person name="Riley R."/>
            <person name="LaButti K."/>
            <person name="Andreopoulos B."/>
            <person name="Lipzen A."/>
            <person name="Chen C."/>
            <person name="Yan M."/>
            <person name="Daum C."/>
            <person name="Ng V."/>
            <person name="Clum A."/>
            <person name="Steindorff A."/>
            <person name="Ohm R.A."/>
            <person name="Martin F."/>
            <person name="Silar P."/>
            <person name="Natvig D.O."/>
            <person name="Lalanne C."/>
            <person name="Gautier V."/>
            <person name="Ament-Velasquez S.L."/>
            <person name="Kruys A."/>
            <person name="Hutchinson M.I."/>
            <person name="Powell A.J."/>
            <person name="Barry K."/>
            <person name="Miller A.N."/>
            <person name="Grigoriev I.V."/>
            <person name="Debuchy R."/>
            <person name="Gladieux P."/>
            <person name="Hiltunen Thoren M."/>
            <person name="Johannesson H."/>
        </authorList>
    </citation>
    <scope>NUCLEOTIDE SEQUENCE</scope>
    <source>
        <strain evidence="3">CBS 892.96</strain>
    </source>
</reference>
<dbReference type="EMBL" id="MU866089">
    <property type="protein sequence ID" value="KAK4181219.1"/>
    <property type="molecule type" value="Genomic_DNA"/>
</dbReference>
<comment type="caution">
    <text evidence="3">The sequence shown here is derived from an EMBL/GenBank/DDBJ whole genome shotgun (WGS) entry which is preliminary data.</text>
</comment>
<accession>A0AAN6WFQ7</accession>
<name>A0AAN6WFQ7_9PEZI</name>
<dbReference type="AlphaFoldDB" id="A0AAN6WFQ7"/>
<protein>
    <submittedName>
        <fullName evidence="3">Uncharacterized protein</fullName>
    </submittedName>
</protein>
<evidence type="ECO:0000256" key="1">
    <source>
        <dbReference type="SAM" id="MobiDB-lite"/>
    </source>
</evidence>
<evidence type="ECO:0000313" key="3">
    <source>
        <dbReference type="EMBL" id="KAK4181219.1"/>
    </source>
</evidence>
<keyword evidence="2" id="KW-0472">Membrane</keyword>
<keyword evidence="4" id="KW-1185">Reference proteome</keyword>
<organism evidence="3 4">
    <name type="scientific">Triangularia setosa</name>
    <dbReference type="NCBI Taxonomy" id="2587417"/>
    <lineage>
        <taxon>Eukaryota</taxon>
        <taxon>Fungi</taxon>
        <taxon>Dikarya</taxon>
        <taxon>Ascomycota</taxon>
        <taxon>Pezizomycotina</taxon>
        <taxon>Sordariomycetes</taxon>
        <taxon>Sordariomycetidae</taxon>
        <taxon>Sordariales</taxon>
        <taxon>Podosporaceae</taxon>
        <taxon>Triangularia</taxon>
    </lineage>
</organism>
<gene>
    <name evidence="3" type="ORF">QBC36DRAFT_122743</name>
</gene>
<reference evidence="3" key="2">
    <citation type="submission" date="2023-05" db="EMBL/GenBank/DDBJ databases">
        <authorList>
            <consortium name="Lawrence Berkeley National Laboratory"/>
            <person name="Steindorff A."/>
            <person name="Hensen N."/>
            <person name="Bonometti L."/>
            <person name="Westerberg I."/>
            <person name="Brannstrom I.O."/>
            <person name="Guillou S."/>
            <person name="Cros-Aarteil S."/>
            <person name="Calhoun S."/>
            <person name="Haridas S."/>
            <person name="Kuo A."/>
            <person name="Mondo S."/>
            <person name="Pangilinan J."/>
            <person name="Riley R."/>
            <person name="Labutti K."/>
            <person name="Andreopoulos B."/>
            <person name="Lipzen A."/>
            <person name="Chen C."/>
            <person name="Yanf M."/>
            <person name="Daum C."/>
            <person name="Ng V."/>
            <person name="Clum A."/>
            <person name="Ohm R."/>
            <person name="Martin F."/>
            <person name="Silar P."/>
            <person name="Natvig D."/>
            <person name="Lalanne C."/>
            <person name="Gautier V."/>
            <person name="Ament-Velasquez S.L."/>
            <person name="Kruys A."/>
            <person name="Hutchinson M.I."/>
            <person name="Powell A.J."/>
            <person name="Barry K."/>
            <person name="Miller A.N."/>
            <person name="Grigoriev I.V."/>
            <person name="Debuchy R."/>
            <person name="Gladieux P."/>
            <person name="Thoren M.H."/>
            <person name="Johannesson H."/>
        </authorList>
    </citation>
    <scope>NUCLEOTIDE SEQUENCE</scope>
    <source>
        <strain evidence="3">CBS 892.96</strain>
    </source>
</reference>
<feature type="region of interest" description="Disordered" evidence="1">
    <location>
        <begin position="52"/>
        <end position="78"/>
    </location>
</feature>
<evidence type="ECO:0000313" key="4">
    <source>
        <dbReference type="Proteomes" id="UP001302321"/>
    </source>
</evidence>
<keyword evidence="2" id="KW-1133">Transmembrane helix</keyword>
<keyword evidence="2" id="KW-0812">Transmembrane</keyword>
<dbReference type="Proteomes" id="UP001302321">
    <property type="component" value="Unassembled WGS sequence"/>
</dbReference>
<feature type="compositionally biased region" description="Low complexity" evidence="1">
    <location>
        <begin position="64"/>
        <end position="76"/>
    </location>
</feature>
<proteinExistence type="predicted"/>